<protein>
    <submittedName>
        <fullName evidence="1">Uncharacterized protein</fullName>
    </submittedName>
</protein>
<proteinExistence type="predicted"/>
<gene>
    <name evidence="1" type="ORF">CFter6_0458</name>
</gene>
<evidence type="ECO:0000313" key="2">
    <source>
        <dbReference type="Proteomes" id="UP000072421"/>
    </source>
</evidence>
<dbReference type="EMBL" id="CP013232">
    <property type="protein sequence ID" value="AMO93189.1"/>
    <property type="molecule type" value="Genomic_DNA"/>
</dbReference>
<accession>A0A127P5T2</accession>
<evidence type="ECO:0000313" key="1">
    <source>
        <dbReference type="EMBL" id="AMO93189.1"/>
    </source>
</evidence>
<dbReference type="Proteomes" id="UP000072421">
    <property type="component" value="Chromosome"/>
</dbReference>
<name>A0A127P5T2_9BURK</name>
<reference evidence="1 2" key="1">
    <citation type="submission" date="2015-11" db="EMBL/GenBank/DDBJ databases">
        <title>Exploring the genomic traits of fungus-feeding bacterial genus Collimonas.</title>
        <authorList>
            <person name="Song C."/>
            <person name="Schmidt R."/>
            <person name="de Jager V."/>
            <person name="Krzyzanowska D."/>
            <person name="Jongedijk E."/>
            <person name="Cankar K."/>
            <person name="Beekwilder J."/>
            <person name="van Veen A."/>
            <person name="de Boer W."/>
            <person name="van Veen J.A."/>
            <person name="Garbeva P."/>
        </authorList>
    </citation>
    <scope>NUCLEOTIDE SEQUENCE [LARGE SCALE GENOMIC DNA]</scope>
    <source>
        <strain evidence="1 2">Ter6</strain>
    </source>
</reference>
<dbReference type="PATRIC" id="fig|158899.10.peg.461"/>
<sequence>MIGVLWLRSRFFDPPYRNIFAKIFSGVQKMNANQLVVY</sequence>
<organism evidence="1">
    <name type="scientific">Collimonas fungivorans</name>
    <dbReference type="NCBI Taxonomy" id="158899"/>
    <lineage>
        <taxon>Bacteria</taxon>
        <taxon>Pseudomonadati</taxon>
        <taxon>Pseudomonadota</taxon>
        <taxon>Betaproteobacteria</taxon>
        <taxon>Burkholderiales</taxon>
        <taxon>Oxalobacteraceae</taxon>
        <taxon>Collimonas</taxon>
    </lineage>
</organism>
<dbReference type="AlphaFoldDB" id="A0A127P5T2"/>